<protein>
    <submittedName>
        <fullName evidence="3">Uncharacterized protein LOC109484976</fullName>
    </submittedName>
</protein>
<keyword evidence="2" id="KW-1185">Reference proteome</keyword>
<name>A0A6P5A3D3_BRABE</name>
<evidence type="ECO:0000313" key="3">
    <source>
        <dbReference type="RefSeq" id="XP_019643908.1"/>
    </source>
</evidence>
<feature type="coiled-coil region" evidence="1">
    <location>
        <begin position="107"/>
        <end position="162"/>
    </location>
</feature>
<feature type="coiled-coil region" evidence="1">
    <location>
        <begin position="1"/>
        <end position="59"/>
    </location>
</feature>
<gene>
    <name evidence="3" type="primary">LOC109484976</name>
</gene>
<dbReference type="KEGG" id="bbel:109484976"/>
<organism evidence="2 3">
    <name type="scientific">Branchiostoma belcheri</name>
    <name type="common">Amphioxus</name>
    <dbReference type="NCBI Taxonomy" id="7741"/>
    <lineage>
        <taxon>Eukaryota</taxon>
        <taxon>Metazoa</taxon>
        <taxon>Chordata</taxon>
        <taxon>Cephalochordata</taxon>
        <taxon>Leptocardii</taxon>
        <taxon>Amphioxiformes</taxon>
        <taxon>Branchiostomatidae</taxon>
        <taxon>Branchiostoma</taxon>
    </lineage>
</organism>
<dbReference type="Proteomes" id="UP000515135">
    <property type="component" value="Unplaced"/>
</dbReference>
<keyword evidence="1" id="KW-0175">Coiled coil</keyword>
<sequence length="237" mass="26482">MRLANRSIDELNDANDKLEEELEGLQTSTKTIAELNAVNDQLTAEIQELQTLQADLNTRPNSGRNLTATQPHIVCFMPDQASTRSNLAITEPNLVWLEPDNVLPRKVENLEKELKRLTESKDKEESCNKRLLGELEEADIKLARTELEIEDLKCKLAILESGGFWWHGPAHADSESDTESICSTDSLDDGFLSGTNKPDNVRSTRSIAVGTEDNETDSFEHQAMIKCQSEMEAANIK</sequence>
<evidence type="ECO:0000313" key="2">
    <source>
        <dbReference type="Proteomes" id="UP000515135"/>
    </source>
</evidence>
<accession>A0A6P5A3D3</accession>
<dbReference type="GeneID" id="109484976"/>
<evidence type="ECO:0000256" key="1">
    <source>
        <dbReference type="SAM" id="Coils"/>
    </source>
</evidence>
<dbReference type="RefSeq" id="XP_019643908.1">
    <property type="nucleotide sequence ID" value="XM_019788349.1"/>
</dbReference>
<dbReference type="AlphaFoldDB" id="A0A6P5A3D3"/>
<proteinExistence type="predicted"/>
<reference evidence="3" key="1">
    <citation type="submission" date="2025-08" db="UniProtKB">
        <authorList>
            <consortium name="RefSeq"/>
        </authorList>
    </citation>
    <scope>IDENTIFICATION</scope>
    <source>
        <tissue evidence="3">Gonad</tissue>
    </source>
</reference>